<evidence type="ECO:0000256" key="5">
    <source>
        <dbReference type="RuleBase" id="RU362125"/>
    </source>
</evidence>
<name>A0ABU2PBH7_9ACTN</name>
<dbReference type="Pfam" id="PF00441">
    <property type="entry name" value="Acyl-CoA_dh_1"/>
    <property type="match status" value="1"/>
</dbReference>
<comment type="caution">
    <text evidence="9">The sequence shown here is derived from an EMBL/GenBank/DDBJ whole genome shotgun (WGS) entry which is preliminary data.</text>
</comment>
<evidence type="ECO:0000256" key="4">
    <source>
        <dbReference type="ARBA" id="ARBA00022827"/>
    </source>
</evidence>
<feature type="domain" description="Acyl-CoA dehydrogenase/oxidase N-terminal" evidence="8">
    <location>
        <begin position="7"/>
        <end position="117"/>
    </location>
</feature>
<evidence type="ECO:0000259" key="7">
    <source>
        <dbReference type="Pfam" id="PF02770"/>
    </source>
</evidence>
<dbReference type="Gene3D" id="1.10.540.10">
    <property type="entry name" value="Acyl-CoA dehydrogenase/oxidase, N-terminal domain"/>
    <property type="match status" value="1"/>
</dbReference>
<dbReference type="InterPro" id="IPR006089">
    <property type="entry name" value="Acyl-CoA_DH_CS"/>
</dbReference>
<evidence type="ECO:0000313" key="10">
    <source>
        <dbReference type="Proteomes" id="UP001183586"/>
    </source>
</evidence>
<accession>A0ABU2PBH7</accession>
<keyword evidence="3 5" id="KW-0285">Flavoprotein</keyword>
<dbReference type="PANTHER" id="PTHR43884">
    <property type="entry name" value="ACYL-COA DEHYDROGENASE"/>
    <property type="match status" value="1"/>
</dbReference>
<evidence type="ECO:0000313" key="9">
    <source>
        <dbReference type="EMBL" id="MDT0389511.1"/>
    </source>
</evidence>
<dbReference type="InterPro" id="IPR036250">
    <property type="entry name" value="AcylCo_DH-like_C"/>
</dbReference>
<dbReference type="RefSeq" id="WP_311683279.1">
    <property type="nucleotide sequence ID" value="NZ_JAVREU010000007.1"/>
</dbReference>
<dbReference type="Gene3D" id="2.40.110.10">
    <property type="entry name" value="Butyryl-CoA Dehydrogenase, subunit A, domain 2"/>
    <property type="match status" value="1"/>
</dbReference>
<gene>
    <name evidence="9" type="ORF">RM641_18940</name>
</gene>
<reference evidence="10" key="1">
    <citation type="submission" date="2023-07" db="EMBL/GenBank/DDBJ databases">
        <title>30 novel species of actinomycetes from the DSMZ collection.</title>
        <authorList>
            <person name="Nouioui I."/>
        </authorList>
    </citation>
    <scope>NUCLEOTIDE SEQUENCE [LARGE SCALE GENOMIC DNA]</scope>
    <source>
        <strain evidence="10">DSM 41921</strain>
    </source>
</reference>
<dbReference type="Gene3D" id="1.20.140.10">
    <property type="entry name" value="Butyryl-CoA Dehydrogenase, subunit A, domain 3"/>
    <property type="match status" value="1"/>
</dbReference>
<dbReference type="InterPro" id="IPR013786">
    <property type="entry name" value="AcylCoA_DH/ox_N"/>
</dbReference>
<comment type="cofactor">
    <cofactor evidence="1 5">
        <name>FAD</name>
        <dbReference type="ChEBI" id="CHEBI:57692"/>
    </cofactor>
</comment>
<dbReference type="EMBL" id="JAVREU010000007">
    <property type="protein sequence ID" value="MDT0389511.1"/>
    <property type="molecule type" value="Genomic_DNA"/>
</dbReference>
<feature type="domain" description="Acyl-CoA oxidase/dehydrogenase middle" evidence="7">
    <location>
        <begin position="122"/>
        <end position="212"/>
    </location>
</feature>
<dbReference type="InterPro" id="IPR046373">
    <property type="entry name" value="Acyl-CoA_Oxase/DH_mid-dom_sf"/>
</dbReference>
<dbReference type="PROSITE" id="PS00072">
    <property type="entry name" value="ACYL_COA_DH_1"/>
    <property type="match status" value="1"/>
</dbReference>
<protein>
    <submittedName>
        <fullName evidence="9">Acyl-CoA dehydrogenase family protein</fullName>
    </submittedName>
</protein>
<dbReference type="PIRSF" id="PIRSF016578">
    <property type="entry name" value="HsaA"/>
    <property type="match status" value="1"/>
</dbReference>
<comment type="similarity">
    <text evidence="2 5">Belongs to the acyl-CoA dehydrogenase family.</text>
</comment>
<keyword evidence="5" id="KW-0560">Oxidoreductase</keyword>
<dbReference type="InterPro" id="IPR006091">
    <property type="entry name" value="Acyl-CoA_Oxase/DH_mid-dom"/>
</dbReference>
<dbReference type="SUPFAM" id="SSF47203">
    <property type="entry name" value="Acyl-CoA dehydrogenase C-terminal domain-like"/>
    <property type="match status" value="1"/>
</dbReference>
<dbReference type="InterPro" id="IPR037069">
    <property type="entry name" value="AcylCoA_DH/ox_N_sf"/>
</dbReference>
<evidence type="ECO:0000256" key="2">
    <source>
        <dbReference type="ARBA" id="ARBA00009347"/>
    </source>
</evidence>
<dbReference type="Pfam" id="PF02771">
    <property type="entry name" value="Acyl-CoA_dh_N"/>
    <property type="match status" value="1"/>
</dbReference>
<evidence type="ECO:0000256" key="3">
    <source>
        <dbReference type="ARBA" id="ARBA00022630"/>
    </source>
</evidence>
<sequence length="390" mass="42533">MQRTDEEHRHDLTTRARHFAETELVHRAAEFDRSGHLPREIVRTMAEEGLLGAVVPERWGGHGLDPLAYGELTESVGKACASTRALLTVHTSLVCETLVERASDRLKEKYLTDLATGRRIGCFALSEADAGSDAASVTTSYLRKGEVFVLNGRKKWISFAGIADLFLVFANDNGVSSAFLVERDMPGVAVHPMSGFLGNRATHMAEVSFTDVEVPAENLVSGIGLGFGFVANTALFHGRYSIAWAGVAIAQAALEVMCEYAARREQFGVRIGSHQLVQKMVADAVTQVGAARELCRRAGRSRRERGADAVMETNIAKYFSSTIAQQVTSDAVQVLGGNGCWDQYPAERLFREAKILEIIEGTSQLQQLMIADYGYKKFAGRGRGGEDEAL</sequence>
<dbReference type="InterPro" id="IPR009075">
    <property type="entry name" value="AcylCo_DH/oxidase_C"/>
</dbReference>
<dbReference type="Pfam" id="PF02770">
    <property type="entry name" value="Acyl-CoA_dh_M"/>
    <property type="match status" value="1"/>
</dbReference>
<proteinExistence type="inferred from homology"/>
<dbReference type="PANTHER" id="PTHR43884:SF12">
    <property type="entry name" value="ISOVALERYL-COA DEHYDROGENASE, MITOCHONDRIAL-RELATED"/>
    <property type="match status" value="1"/>
</dbReference>
<feature type="domain" description="Acyl-CoA dehydrogenase/oxidase C-terminal" evidence="6">
    <location>
        <begin position="230"/>
        <end position="372"/>
    </location>
</feature>
<keyword evidence="4 5" id="KW-0274">FAD</keyword>
<keyword evidence="10" id="KW-1185">Reference proteome</keyword>
<dbReference type="SUPFAM" id="SSF56645">
    <property type="entry name" value="Acyl-CoA dehydrogenase NM domain-like"/>
    <property type="match status" value="1"/>
</dbReference>
<organism evidence="9 10">
    <name type="scientific">Streptomyces dubilierae</name>
    <dbReference type="NCBI Taxonomy" id="3075533"/>
    <lineage>
        <taxon>Bacteria</taxon>
        <taxon>Bacillati</taxon>
        <taxon>Actinomycetota</taxon>
        <taxon>Actinomycetes</taxon>
        <taxon>Kitasatosporales</taxon>
        <taxon>Streptomycetaceae</taxon>
        <taxon>Streptomyces</taxon>
    </lineage>
</organism>
<evidence type="ECO:0000259" key="6">
    <source>
        <dbReference type="Pfam" id="PF00441"/>
    </source>
</evidence>
<evidence type="ECO:0000256" key="1">
    <source>
        <dbReference type="ARBA" id="ARBA00001974"/>
    </source>
</evidence>
<dbReference type="Proteomes" id="UP001183586">
    <property type="component" value="Unassembled WGS sequence"/>
</dbReference>
<evidence type="ECO:0000259" key="8">
    <source>
        <dbReference type="Pfam" id="PF02771"/>
    </source>
</evidence>
<dbReference type="InterPro" id="IPR009100">
    <property type="entry name" value="AcylCoA_DH/oxidase_NM_dom_sf"/>
</dbReference>